<dbReference type="InterPro" id="IPR044862">
    <property type="entry name" value="Pro_4_hyd_alph_FE2OG_OXY"/>
</dbReference>
<dbReference type="EMBL" id="HBEC01003375">
    <property type="protein sequence ID" value="CAD8281522.1"/>
    <property type="molecule type" value="Transcribed_RNA"/>
</dbReference>
<dbReference type="PANTHER" id="PTHR10869:SF246">
    <property type="entry name" value="TRANSMEMBRANE PROLYL 4-HYDROXYLASE"/>
    <property type="match status" value="1"/>
</dbReference>
<dbReference type="PROSITE" id="PS51471">
    <property type="entry name" value="FE2OG_OXY"/>
    <property type="match status" value="1"/>
</dbReference>
<keyword evidence="4" id="KW-0223">Dioxygenase</keyword>
<feature type="compositionally biased region" description="Polar residues" evidence="8">
    <location>
        <begin position="12"/>
        <end position="22"/>
    </location>
</feature>
<dbReference type="InterPro" id="IPR045054">
    <property type="entry name" value="P4HA-like"/>
</dbReference>
<proteinExistence type="predicted"/>
<dbReference type="Gene3D" id="2.60.120.620">
    <property type="entry name" value="q2cbj1_9rhob like domain"/>
    <property type="match status" value="1"/>
</dbReference>
<dbReference type="InterPro" id="IPR005123">
    <property type="entry name" value="Oxoglu/Fe-dep_dioxygenase_dom"/>
</dbReference>
<reference evidence="10" key="1">
    <citation type="submission" date="2021-01" db="EMBL/GenBank/DDBJ databases">
        <authorList>
            <person name="Corre E."/>
            <person name="Pelletier E."/>
            <person name="Niang G."/>
            <person name="Scheremetjew M."/>
            <person name="Finn R."/>
            <person name="Kale V."/>
            <person name="Holt S."/>
            <person name="Cochrane G."/>
            <person name="Meng A."/>
            <person name="Brown T."/>
            <person name="Cohen L."/>
        </authorList>
    </citation>
    <scope>NUCLEOTIDE SEQUENCE</scope>
    <source>
        <strain evidence="10">CCMP219</strain>
    </source>
</reference>
<evidence type="ECO:0000256" key="3">
    <source>
        <dbReference type="ARBA" id="ARBA00022723"/>
    </source>
</evidence>
<protein>
    <recommendedName>
        <fullName evidence="9">Fe2OG dioxygenase domain-containing protein</fullName>
    </recommendedName>
</protein>
<dbReference type="SMART" id="SM00702">
    <property type="entry name" value="P4Hc"/>
    <property type="match status" value="1"/>
</dbReference>
<evidence type="ECO:0000256" key="6">
    <source>
        <dbReference type="ARBA" id="ARBA00023004"/>
    </source>
</evidence>
<sequence>MHRSHHPVTLNGLPNSLPTSGVGQPASPKLHSAPRQTLAESFGSTSCRLRNMTVPLPVLMVCAALAFLTGNWLHTADTLPAPGGPQVSSVMPTSGRRNLLMDGSALRPQAVGKATSAFITEPLDSEQFERFALSASGFDLVRPALAPSDSGDGAMHVVPFQTISWYPRITYYPGFVDKDRCEHIMNLAKKHMSPSSLAYRPGESIPESQDVRTSSGTFLSREMDREAGVLSWLEERIAAVTHLPVENGEAFNLLRYMPTQHYDSHYDSFSPDQYGPQPTQRIATFLLFLSDVEEGGETVFKREGRTHGNDTIADWRGCEDNIGVKVKPRQGDAVLFWSTRPDLSLDDHALHGACPVKKGEKWSMAKWIHEKPLRAPIH</sequence>
<dbReference type="GO" id="GO:0031418">
    <property type="term" value="F:L-ascorbic acid binding"/>
    <property type="evidence" value="ECO:0007669"/>
    <property type="project" value="InterPro"/>
</dbReference>
<keyword evidence="3" id="KW-0479">Metal-binding</keyword>
<keyword evidence="6" id="KW-0408">Iron</keyword>
<comment type="subcellular location">
    <subcellularLocation>
        <location evidence="2">Endoplasmic reticulum membrane</location>
        <topology evidence="2">Single-pass type II membrane protein</topology>
    </subcellularLocation>
</comment>
<comment type="cofactor">
    <cofactor evidence="1">
        <name>L-ascorbate</name>
        <dbReference type="ChEBI" id="CHEBI:38290"/>
    </cofactor>
</comment>
<evidence type="ECO:0000256" key="4">
    <source>
        <dbReference type="ARBA" id="ARBA00022964"/>
    </source>
</evidence>
<accession>A0A7R9V0Q3</accession>
<dbReference type="GO" id="GO:0005506">
    <property type="term" value="F:iron ion binding"/>
    <property type="evidence" value="ECO:0007669"/>
    <property type="project" value="InterPro"/>
</dbReference>
<dbReference type="GO" id="GO:0005789">
    <property type="term" value="C:endoplasmic reticulum membrane"/>
    <property type="evidence" value="ECO:0007669"/>
    <property type="project" value="UniProtKB-SubCell"/>
</dbReference>
<evidence type="ECO:0000313" key="10">
    <source>
        <dbReference type="EMBL" id="CAD8281522.1"/>
    </source>
</evidence>
<comment type="catalytic activity">
    <reaction evidence="7">
        <text>L-prolyl-[collagen] + 2-oxoglutarate + O2 = trans-4-hydroxy-L-prolyl-[collagen] + succinate + CO2</text>
        <dbReference type="Rhea" id="RHEA:18945"/>
        <dbReference type="Rhea" id="RHEA-COMP:11676"/>
        <dbReference type="Rhea" id="RHEA-COMP:11680"/>
        <dbReference type="ChEBI" id="CHEBI:15379"/>
        <dbReference type="ChEBI" id="CHEBI:16526"/>
        <dbReference type="ChEBI" id="CHEBI:16810"/>
        <dbReference type="ChEBI" id="CHEBI:30031"/>
        <dbReference type="ChEBI" id="CHEBI:50342"/>
        <dbReference type="ChEBI" id="CHEBI:61965"/>
        <dbReference type="EC" id="1.14.11.2"/>
    </reaction>
</comment>
<keyword evidence="5" id="KW-0560">Oxidoreductase</keyword>
<organism evidence="10">
    <name type="scientific">Chlamydomonas euryale</name>
    <dbReference type="NCBI Taxonomy" id="1486919"/>
    <lineage>
        <taxon>Eukaryota</taxon>
        <taxon>Viridiplantae</taxon>
        <taxon>Chlorophyta</taxon>
        <taxon>core chlorophytes</taxon>
        <taxon>Chlorophyceae</taxon>
        <taxon>CS clade</taxon>
        <taxon>Chlamydomonadales</taxon>
        <taxon>Chlamydomonadaceae</taxon>
        <taxon>Chlamydomonas</taxon>
    </lineage>
</organism>
<feature type="domain" description="Fe2OG dioxygenase" evidence="9">
    <location>
        <begin position="241"/>
        <end position="370"/>
    </location>
</feature>
<evidence type="ECO:0000259" key="9">
    <source>
        <dbReference type="PROSITE" id="PS51471"/>
    </source>
</evidence>
<evidence type="ECO:0000256" key="5">
    <source>
        <dbReference type="ARBA" id="ARBA00023002"/>
    </source>
</evidence>
<feature type="region of interest" description="Disordered" evidence="8">
    <location>
        <begin position="1"/>
        <end position="37"/>
    </location>
</feature>
<evidence type="ECO:0000256" key="1">
    <source>
        <dbReference type="ARBA" id="ARBA00001961"/>
    </source>
</evidence>
<dbReference type="PANTHER" id="PTHR10869">
    <property type="entry name" value="PROLYL 4-HYDROXYLASE ALPHA SUBUNIT"/>
    <property type="match status" value="1"/>
</dbReference>
<gene>
    <name evidence="10" type="ORF">CEUR00632_LOCUS1557</name>
</gene>
<evidence type="ECO:0000256" key="8">
    <source>
        <dbReference type="SAM" id="MobiDB-lite"/>
    </source>
</evidence>
<dbReference type="AlphaFoldDB" id="A0A7R9V0Q3"/>
<name>A0A7R9V0Q3_9CHLO</name>
<evidence type="ECO:0000256" key="2">
    <source>
        <dbReference type="ARBA" id="ARBA00004648"/>
    </source>
</evidence>
<dbReference type="Pfam" id="PF13640">
    <property type="entry name" value="2OG-FeII_Oxy_3"/>
    <property type="match status" value="1"/>
</dbReference>
<dbReference type="GO" id="GO:0004656">
    <property type="term" value="F:procollagen-proline 4-dioxygenase activity"/>
    <property type="evidence" value="ECO:0007669"/>
    <property type="project" value="UniProtKB-EC"/>
</dbReference>
<dbReference type="InterPro" id="IPR006620">
    <property type="entry name" value="Pro_4_hyd_alph"/>
</dbReference>
<evidence type="ECO:0000256" key="7">
    <source>
        <dbReference type="ARBA" id="ARBA00049169"/>
    </source>
</evidence>